<gene>
    <name evidence="4" type="ORF">HMPREF2086_01556</name>
</gene>
<evidence type="ECO:0000259" key="3">
    <source>
        <dbReference type="PROSITE" id="PS51781"/>
    </source>
</evidence>
<feature type="compositionally biased region" description="Polar residues" evidence="1">
    <location>
        <begin position="123"/>
        <end position="145"/>
    </location>
</feature>
<dbReference type="PATRIC" id="fig|1357400.3.peg.2092"/>
<sequence>MKSFFRAYTLPFLVLLIGLVMYYVMFIKSNERYSEQVEDTSSFTRHNHYQSNNFEDSNILSEFFSSIKRIVLNSNPNEYPKEEINAHFTQNTDEYATQSLQENQEIKQNDDGQIFSQESVQYSTQSTQDILENDKSPTQNPTQNLAQSQTTSQATQTIEPTKSPQTLLYYTTTRLNVRKEPSISAPLLSRLASGEKVKVIKFNDEWAQLENGGWVSAKLLTLEREDSSLQDTQMYTSLVNANIRQKPDNDSPIVGSVLKGERVRVHSIANGWARLLSGGYIALRLLQKDSD</sequence>
<protein>
    <recommendedName>
        <fullName evidence="3">SH3b domain-containing protein</fullName>
    </recommendedName>
</protein>
<dbReference type="PROSITE" id="PS51781">
    <property type="entry name" value="SH3B"/>
    <property type="match status" value="1"/>
</dbReference>
<evidence type="ECO:0000256" key="1">
    <source>
        <dbReference type="SAM" id="MobiDB-lite"/>
    </source>
</evidence>
<dbReference type="EMBL" id="AZJI01000007">
    <property type="protein sequence ID" value="ETD22757.1"/>
    <property type="molecule type" value="Genomic_DNA"/>
</dbReference>
<keyword evidence="2" id="KW-0472">Membrane</keyword>
<dbReference type="PANTHER" id="PTHR34408">
    <property type="entry name" value="FAMILY PROTEIN, PUTATIVE-RELATED"/>
    <property type="match status" value="1"/>
</dbReference>
<feature type="transmembrane region" description="Helical" evidence="2">
    <location>
        <begin position="7"/>
        <end position="26"/>
    </location>
</feature>
<dbReference type="STRING" id="1357400.HMPREF2086_01556"/>
<dbReference type="SMART" id="SM00287">
    <property type="entry name" value="SH3b"/>
    <property type="match status" value="2"/>
</dbReference>
<feature type="region of interest" description="Disordered" evidence="1">
    <location>
        <begin position="123"/>
        <end position="160"/>
    </location>
</feature>
<evidence type="ECO:0000256" key="2">
    <source>
        <dbReference type="SAM" id="Phobius"/>
    </source>
</evidence>
<organism evidence="4 5">
    <name type="scientific">Helicobacter macacae MIT 99-5501</name>
    <dbReference type="NCBI Taxonomy" id="1357400"/>
    <lineage>
        <taxon>Bacteria</taxon>
        <taxon>Pseudomonadati</taxon>
        <taxon>Campylobacterota</taxon>
        <taxon>Epsilonproteobacteria</taxon>
        <taxon>Campylobacterales</taxon>
        <taxon>Helicobacteraceae</taxon>
        <taxon>Helicobacter</taxon>
    </lineage>
</organism>
<evidence type="ECO:0000313" key="4">
    <source>
        <dbReference type="EMBL" id="ETD22757.1"/>
    </source>
</evidence>
<dbReference type="InterPro" id="IPR003646">
    <property type="entry name" value="SH3-like_bac-type"/>
</dbReference>
<dbReference type="AlphaFoldDB" id="V8C6Q6"/>
<reference evidence="4 5" key="1">
    <citation type="journal article" date="2014" name="Genome Announc.">
        <title>Draft genome sequences of six enterohepatic helicobacter species isolated from humans and one from rhesus macaques.</title>
        <authorList>
            <person name="Shen Z."/>
            <person name="Sheh A."/>
            <person name="Young S.K."/>
            <person name="Abouelliel A."/>
            <person name="Ward D.V."/>
            <person name="Earl A.M."/>
            <person name="Fox J.G."/>
        </authorList>
    </citation>
    <scope>NUCLEOTIDE SEQUENCE [LARGE SCALE GENOMIC DNA]</scope>
    <source>
        <strain evidence="4 5">MIT 99-5501</strain>
    </source>
</reference>
<evidence type="ECO:0000313" key="5">
    <source>
        <dbReference type="Proteomes" id="UP000018731"/>
    </source>
</evidence>
<dbReference type="RefSeq" id="WP_023928291.1">
    <property type="nucleotide sequence ID" value="NZ_KI669455.1"/>
</dbReference>
<keyword evidence="2" id="KW-1133">Transmembrane helix</keyword>
<dbReference type="Gene3D" id="2.30.30.40">
    <property type="entry name" value="SH3 Domains"/>
    <property type="match status" value="2"/>
</dbReference>
<dbReference type="HOGENOM" id="CLU_955695_0_0_7"/>
<feature type="domain" description="SH3b" evidence="3">
    <location>
        <begin position="230"/>
        <end position="291"/>
    </location>
</feature>
<dbReference type="InterPro" id="IPR052354">
    <property type="entry name" value="Cell_Wall_Dynamics_Protein"/>
</dbReference>
<accession>V8C6Q6</accession>
<dbReference type="Pfam" id="PF08239">
    <property type="entry name" value="SH3_3"/>
    <property type="match status" value="2"/>
</dbReference>
<name>V8C6Q6_9HELI</name>
<dbReference type="Proteomes" id="UP000018731">
    <property type="component" value="Unassembled WGS sequence"/>
</dbReference>
<comment type="caution">
    <text evidence="4">The sequence shown here is derived from an EMBL/GenBank/DDBJ whole genome shotgun (WGS) entry which is preliminary data.</text>
</comment>
<keyword evidence="2" id="KW-0812">Transmembrane</keyword>
<dbReference type="OrthoDB" id="5330150at2"/>
<feature type="compositionally biased region" description="Low complexity" evidence="1">
    <location>
        <begin position="146"/>
        <end position="157"/>
    </location>
</feature>
<keyword evidence="5" id="KW-1185">Reference proteome</keyword>
<dbReference type="PANTHER" id="PTHR34408:SF1">
    <property type="entry name" value="GLYCOSYL HYDROLASE FAMILY 19 DOMAIN-CONTAINING PROTEIN HI_1415"/>
    <property type="match status" value="1"/>
</dbReference>
<proteinExistence type="predicted"/>